<dbReference type="EMBL" id="QGNW01000364">
    <property type="protein sequence ID" value="RVW74758.1"/>
    <property type="molecule type" value="Genomic_DNA"/>
</dbReference>
<proteinExistence type="predicted"/>
<organism evidence="1 2">
    <name type="scientific">Vitis vinifera</name>
    <name type="common">Grape</name>
    <dbReference type="NCBI Taxonomy" id="29760"/>
    <lineage>
        <taxon>Eukaryota</taxon>
        <taxon>Viridiplantae</taxon>
        <taxon>Streptophyta</taxon>
        <taxon>Embryophyta</taxon>
        <taxon>Tracheophyta</taxon>
        <taxon>Spermatophyta</taxon>
        <taxon>Magnoliopsida</taxon>
        <taxon>eudicotyledons</taxon>
        <taxon>Gunneridae</taxon>
        <taxon>Pentapetalae</taxon>
        <taxon>rosids</taxon>
        <taxon>Vitales</taxon>
        <taxon>Vitaceae</taxon>
        <taxon>Viteae</taxon>
        <taxon>Vitis</taxon>
    </lineage>
</organism>
<reference evidence="1 2" key="1">
    <citation type="journal article" date="2018" name="PLoS Genet.">
        <title>Population sequencing reveals clonal diversity and ancestral inbreeding in the grapevine cultivar Chardonnay.</title>
        <authorList>
            <person name="Roach M.J."/>
            <person name="Johnson D.L."/>
            <person name="Bohlmann J."/>
            <person name="van Vuuren H.J."/>
            <person name="Jones S.J."/>
            <person name="Pretorius I.S."/>
            <person name="Schmidt S.A."/>
            <person name="Borneman A.R."/>
        </authorList>
    </citation>
    <scope>NUCLEOTIDE SEQUENCE [LARGE SCALE GENOMIC DNA]</scope>
    <source>
        <strain evidence="2">cv. Chardonnay</strain>
        <tissue evidence="1">Leaf</tissue>
    </source>
</reference>
<comment type="caution">
    <text evidence="1">The sequence shown here is derived from an EMBL/GenBank/DDBJ whole genome shotgun (WGS) entry which is preliminary data.</text>
</comment>
<name>A0A438GRF8_VITVI</name>
<evidence type="ECO:0000313" key="1">
    <source>
        <dbReference type="EMBL" id="RVW74758.1"/>
    </source>
</evidence>
<protein>
    <submittedName>
        <fullName evidence="1">Uncharacterized protein</fullName>
    </submittedName>
</protein>
<dbReference type="AlphaFoldDB" id="A0A438GRF8"/>
<evidence type="ECO:0000313" key="2">
    <source>
        <dbReference type="Proteomes" id="UP000288805"/>
    </source>
</evidence>
<gene>
    <name evidence="1" type="ORF">CK203_064449</name>
</gene>
<sequence length="199" mass="23383">MGTLEIELLIGLTSFVTVFQKVKFIHDGQVVVVQSMGNMFISAEPVLEISHTNDNLFLTRFTFDELFDHQSNPRLRRVIWNPRQSNGKLKFMKNKLWSSIALCQSRSKYARKEQRREEKQSEENRGQQLQSSFTLLEYFKKSIFYILYTISKLRKSRINASNGARFGVETKELKPLQEDHSKLKEEFCTTLRNHPFVAR</sequence>
<dbReference type="Proteomes" id="UP000288805">
    <property type="component" value="Unassembled WGS sequence"/>
</dbReference>
<accession>A0A438GRF8</accession>